<dbReference type="EMBL" id="CP111020">
    <property type="protein sequence ID" value="WAR15538.1"/>
    <property type="molecule type" value="Genomic_DNA"/>
</dbReference>
<gene>
    <name evidence="1" type="ORF">MAR_005643</name>
</gene>
<accession>A0ABY7F035</accession>
<dbReference type="Proteomes" id="UP001164746">
    <property type="component" value="Chromosome 9"/>
</dbReference>
<evidence type="ECO:0000313" key="1">
    <source>
        <dbReference type="EMBL" id="WAR15538.1"/>
    </source>
</evidence>
<keyword evidence="2" id="KW-1185">Reference proteome</keyword>
<evidence type="ECO:0000313" key="2">
    <source>
        <dbReference type="Proteomes" id="UP001164746"/>
    </source>
</evidence>
<name>A0ABY7F035_MYAAR</name>
<organism evidence="1 2">
    <name type="scientific">Mya arenaria</name>
    <name type="common">Soft-shell clam</name>
    <dbReference type="NCBI Taxonomy" id="6604"/>
    <lineage>
        <taxon>Eukaryota</taxon>
        <taxon>Metazoa</taxon>
        <taxon>Spiralia</taxon>
        <taxon>Lophotrochozoa</taxon>
        <taxon>Mollusca</taxon>
        <taxon>Bivalvia</taxon>
        <taxon>Autobranchia</taxon>
        <taxon>Heteroconchia</taxon>
        <taxon>Euheterodonta</taxon>
        <taxon>Imparidentia</taxon>
        <taxon>Neoheterodontei</taxon>
        <taxon>Myida</taxon>
        <taxon>Myoidea</taxon>
        <taxon>Myidae</taxon>
        <taxon>Mya</taxon>
    </lineage>
</organism>
<proteinExistence type="predicted"/>
<sequence length="154" mass="16827">MMPTATVVVANGATRNMRVPGADVASGAVFCAVGAGGVVDTEVDTEADTEVAWADTEVMEDGERRAVMEVTVAVTEVMEVTVVMVDTVAVMAAMEVTVAVMEVMEEVMAVMDTERNIEPSQHKLELRTFYWNVLPDREFLLILLLCYLSKNKHI</sequence>
<protein>
    <submittedName>
        <fullName evidence="1">Uncharacterized protein</fullName>
    </submittedName>
</protein>
<reference evidence="1" key="1">
    <citation type="submission" date="2022-11" db="EMBL/GenBank/DDBJ databases">
        <title>Centuries of genome instability and evolution in soft-shell clam transmissible cancer (bioRxiv).</title>
        <authorList>
            <person name="Hart S.F.M."/>
            <person name="Yonemitsu M.A."/>
            <person name="Giersch R.M."/>
            <person name="Beal B.F."/>
            <person name="Arriagada G."/>
            <person name="Davis B.W."/>
            <person name="Ostrander E.A."/>
            <person name="Goff S.P."/>
            <person name="Metzger M.J."/>
        </authorList>
    </citation>
    <scope>NUCLEOTIDE SEQUENCE</scope>
    <source>
        <strain evidence="1">MELC-2E11</strain>
        <tissue evidence="1">Siphon/mantle</tissue>
    </source>
</reference>